<feature type="chain" id="PRO_5036456212" description="Secreted protein" evidence="1">
    <location>
        <begin position="30"/>
        <end position="78"/>
    </location>
</feature>
<keyword evidence="1" id="KW-0732">Signal</keyword>
<evidence type="ECO:0000313" key="2">
    <source>
        <dbReference type="EMBL" id="GFR32482.1"/>
    </source>
</evidence>
<evidence type="ECO:0000256" key="1">
    <source>
        <dbReference type="SAM" id="SignalP"/>
    </source>
</evidence>
<keyword evidence="3" id="KW-1185">Reference proteome</keyword>
<dbReference type="AlphaFoldDB" id="A0A8X6M5B5"/>
<evidence type="ECO:0008006" key="4">
    <source>
        <dbReference type="Google" id="ProtNLM"/>
    </source>
</evidence>
<dbReference type="EMBL" id="BMAO01019742">
    <property type="protein sequence ID" value="GFR32482.1"/>
    <property type="molecule type" value="Genomic_DNA"/>
</dbReference>
<gene>
    <name evidence="2" type="ORF">TNCT_662031</name>
</gene>
<name>A0A8X6M5B5_TRICU</name>
<reference evidence="2" key="1">
    <citation type="submission" date="2020-07" db="EMBL/GenBank/DDBJ databases">
        <title>Multicomponent nature underlies the extraordinary mechanical properties of spider dragline silk.</title>
        <authorList>
            <person name="Kono N."/>
            <person name="Nakamura H."/>
            <person name="Mori M."/>
            <person name="Yoshida Y."/>
            <person name="Ohtoshi R."/>
            <person name="Malay A.D."/>
            <person name="Moran D.A.P."/>
            <person name="Tomita M."/>
            <person name="Numata K."/>
            <person name="Arakawa K."/>
        </authorList>
    </citation>
    <scope>NUCLEOTIDE SEQUENCE</scope>
</reference>
<proteinExistence type="predicted"/>
<evidence type="ECO:0000313" key="3">
    <source>
        <dbReference type="Proteomes" id="UP000887116"/>
    </source>
</evidence>
<protein>
    <recommendedName>
        <fullName evidence="4">Secreted protein</fullName>
    </recommendedName>
</protein>
<comment type="caution">
    <text evidence="2">The sequence shown here is derived from an EMBL/GenBank/DDBJ whole genome shotgun (WGS) entry which is preliminary data.</text>
</comment>
<sequence>MHNILFIHRLKIPTATLFIIIQFPPQTVASTPHLHAQESFHVPLPERSCGHSLQVHRHCRRAKTVSDLPNHHGQKWGK</sequence>
<feature type="signal peptide" evidence="1">
    <location>
        <begin position="1"/>
        <end position="29"/>
    </location>
</feature>
<dbReference type="Proteomes" id="UP000887116">
    <property type="component" value="Unassembled WGS sequence"/>
</dbReference>
<organism evidence="2 3">
    <name type="scientific">Trichonephila clavata</name>
    <name type="common">Joro spider</name>
    <name type="synonym">Nephila clavata</name>
    <dbReference type="NCBI Taxonomy" id="2740835"/>
    <lineage>
        <taxon>Eukaryota</taxon>
        <taxon>Metazoa</taxon>
        <taxon>Ecdysozoa</taxon>
        <taxon>Arthropoda</taxon>
        <taxon>Chelicerata</taxon>
        <taxon>Arachnida</taxon>
        <taxon>Araneae</taxon>
        <taxon>Araneomorphae</taxon>
        <taxon>Entelegynae</taxon>
        <taxon>Araneoidea</taxon>
        <taxon>Nephilidae</taxon>
        <taxon>Trichonephila</taxon>
    </lineage>
</organism>
<accession>A0A8X6M5B5</accession>